<dbReference type="eggNOG" id="COG5282">
    <property type="taxonomic scope" value="Bacteria"/>
</dbReference>
<name>D1CBX6_THET1</name>
<reference evidence="2" key="1">
    <citation type="journal article" date="2010" name="Stand. Genomic Sci.">
        <title>Complete genome sequence of 'Thermobaculum terrenum' type strain (YNP1).</title>
        <authorList>
            <person name="Kiss H."/>
            <person name="Cleland D."/>
            <person name="Lapidus A."/>
            <person name="Lucas S."/>
            <person name="Glavina Del Rio T."/>
            <person name="Nolan M."/>
            <person name="Tice H."/>
            <person name="Han C."/>
            <person name="Goodwin L."/>
            <person name="Pitluck S."/>
            <person name="Liolios K."/>
            <person name="Ivanova N."/>
            <person name="Mavromatis K."/>
            <person name="Ovchinnikova G."/>
            <person name="Pati A."/>
            <person name="Chen A."/>
            <person name="Palaniappan K."/>
            <person name="Land M."/>
            <person name="Hauser L."/>
            <person name="Chang Y."/>
            <person name="Jeffries C."/>
            <person name="Lu M."/>
            <person name="Brettin T."/>
            <person name="Detter J."/>
            <person name="Goker M."/>
            <person name="Tindall B."/>
            <person name="Beck B."/>
            <person name="McDermott T."/>
            <person name="Woyke T."/>
            <person name="Bristow J."/>
            <person name="Eisen J."/>
            <person name="Markowitz V."/>
            <person name="Hugenholtz P."/>
            <person name="Kyrpides N."/>
            <person name="Klenk H."/>
            <person name="Cheng J."/>
        </authorList>
    </citation>
    <scope>NUCLEOTIDE SEQUENCE [LARGE SCALE GENOMIC DNA]</scope>
    <source>
        <strain evidence="2">ATCC BAA-798 / YNP1</strain>
    </source>
</reference>
<dbReference type="InterPro" id="IPR022454">
    <property type="entry name" value="CHP03883_F420-assoc"/>
</dbReference>
<sequence>MLNNRRKIETGILIGAALGAIYVATRPRTTNHDSSRLVNWSKVEQMAINMVQSLPDSEVIDRHRLGFMYNDMVQQSVAFIHSYTGLDLIHGTGTVYVFDRVEWIKANIEGFRKLFSKIEEIQAHLDNSSSLGALVFSQVNKQLMSTQMGVLLGYLSRRVLGQYDLSLLGKEPVGGSLYFVEPNIRKLERDLRLPGYNLRLWIALHETTHAFEFEANPWLRDYFNSLLESYFDVVNSQVKTFRGKDLLNTAISSLRSRDNYEGWMEIFMPQAQREIFRKLQAVMSLLEGYSNHIMNSIGSSVLPDYSYIKSRFDARQTNASWADKLFARLTGLHIKMEQYRQGEAFVNKVVAERGISFMNKVWEGPENLPSLEEIKSPQLWIERIDANA</sequence>
<proteinExistence type="predicted"/>
<dbReference type="AlphaFoldDB" id="D1CBX6"/>
<dbReference type="RefSeq" id="WP_012875326.1">
    <property type="nucleotide sequence ID" value="NC_013525.1"/>
</dbReference>
<keyword evidence="2" id="KW-1185">Reference proteome</keyword>
<dbReference type="EMBL" id="CP001825">
    <property type="protein sequence ID" value="ACZ42291.1"/>
    <property type="molecule type" value="Genomic_DNA"/>
</dbReference>
<dbReference type="Pfam" id="PF10103">
    <property type="entry name" value="Zincin_2"/>
    <property type="match status" value="1"/>
</dbReference>
<dbReference type="STRING" id="525904.Tter_1384"/>
<dbReference type="HOGENOM" id="CLU_059556_0_0_0"/>
<dbReference type="PANTHER" id="PTHR39420">
    <property type="match status" value="1"/>
</dbReference>
<dbReference type="KEGG" id="ttr:Tter_1384"/>
<gene>
    <name evidence="1" type="ordered locus">Tter_1384</name>
</gene>
<dbReference type="Gene3D" id="1.20.150.30">
    <property type="entry name" value="Zincin-like metallopeptidase, N-terminal domain"/>
    <property type="match status" value="1"/>
</dbReference>
<dbReference type="SUPFAM" id="SSF55486">
    <property type="entry name" value="Metalloproteases ('zincins'), catalytic domain"/>
    <property type="match status" value="1"/>
</dbReference>
<protein>
    <submittedName>
        <fullName evidence="1">Uncharacterized protein</fullName>
    </submittedName>
</protein>
<dbReference type="OrthoDB" id="142939at2"/>
<evidence type="ECO:0000313" key="2">
    <source>
        <dbReference type="Proteomes" id="UP000000323"/>
    </source>
</evidence>
<dbReference type="Proteomes" id="UP000000323">
    <property type="component" value="Chromosome 1"/>
</dbReference>
<dbReference type="PANTHER" id="PTHR39420:SF1">
    <property type="entry name" value="HYDROLASE"/>
    <property type="match status" value="1"/>
</dbReference>
<dbReference type="NCBIfam" id="TIGR03883">
    <property type="entry name" value="DUF2342_F420"/>
    <property type="match status" value="1"/>
</dbReference>
<evidence type="ECO:0000313" key="1">
    <source>
        <dbReference type="EMBL" id="ACZ42291.1"/>
    </source>
</evidence>
<dbReference type="NCBIfam" id="TIGR03624">
    <property type="entry name" value="putative hydrolase"/>
    <property type="match status" value="1"/>
</dbReference>
<dbReference type="InterPro" id="IPR018766">
    <property type="entry name" value="Zinicin_2"/>
</dbReference>
<accession>D1CBX6</accession>
<organism evidence="1 2">
    <name type="scientific">Thermobaculum terrenum (strain ATCC BAA-798 / CCMEE 7001 / YNP1)</name>
    <dbReference type="NCBI Taxonomy" id="525904"/>
    <lineage>
        <taxon>Bacteria</taxon>
        <taxon>Bacillati</taxon>
        <taxon>Chloroflexota</taxon>
        <taxon>Chloroflexia</taxon>
        <taxon>Candidatus Thermobaculales</taxon>
        <taxon>Candidatus Thermobaculaceae</taxon>
        <taxon>Thermobaculum</taxon>
    </lineage>
</organism>
<dbReference type="InterPro" id="IPR042271">
    <property type="entry name" value="Zinicin_2_N"/>
</dbReference>